<proteinExistence type="predicted"/>
<evidence type="ECO:0000256" key="6">
    <source>
        <dbReference type="ARBA" id="ARBA00023136"/>
    </source>
</evidence>
<sequence>MNWIHQYITTFRIISNNYQRFTISFVGVSTIFLLCSALNSLLPVLLRNAANAIHDADSLQTKFLFFAASYSAIWTLSEVLSNIRGIFSAWILARCDTTIYETIINRVFRYPYRKQQNLDPGYVVSDINRAASSFSMVTVGVFWTIIPITVEIIIAISVLYSIMGLAYTLLFLLSSLLLICISIYVAKSSSSIHRKLFEADNNLSSYTIERLFRTYDIKLNNTQDKECHAGKIFFDNYVKTIRKANLHMGIRIGAQGLAIGAVLAFFVILSGTHYGSTLTTGDFVMIIGYITTFTMQLHLLAGTLINLQANIVSLNDGVKYIEKKINPPFRPKTSQTAQGFVLSKLSLTKDNNPILSNISHQFSPGVNIISGTSGAGKTTLINTLLGFEESYTGAAHYKGHLINESMSEFILSEVSVAPQKPILIGGTFKDNLLYGAENVCSKKLRRVVELLEFSQNDSDTDELLETVIGAANSELSGGEKQRIAIGRAILRDKHTLILDEPTSSLDDTTAYKIIEWLAANIPCLIIVTHDAGLKKKYGVAIELTENHPQSI</sequence>
<reference evidence="10 11" key="1">
    <citation type="submission" date="2014-10" db="EMBL/GenBank/DDBJ databases">
        <title>Draft genome sequence of Pseudomonas chlororaphis EA105.</title>
        <authorList>
            <person name="McCully L.M."/>
            <person name="Bitzer A.S."/>
            <person name="Spence C."/>
            <person name="Bais H."/>
            <person name="Silby M.W."/>
        </authorList>
    </citation>
    <scope>NUCLEOTIDE SEQUENCE [LARGE SCALE GENOMIC DNA]</scope>
    <source>
        <strain evidence="10 11">EA105</strain>
    </source>
</reference>
<accession>A0A0A6DAI9</accession>
<evidence type="ECO:0008006" key="12">
    <source>
        <dbReference type="Google" id="ProtNLM"/>
    </source>
</evidence>
<keyword evidence="5 7" id="KW-1133">Transmembrane helix</keyword>
<dbReference type="Proteomes" id="UP000030564">
    <property type="component" value="Unassembled WGS sequence"/>
</dbReference>
<evidence type="ECO:0000256" key="5">
    <source>
        <dbReference type="ARBA" id="ARBA00022989"/>
    </source>
</evidence>
<dbReference type="AlphaFoldDB" id="A0A0A6DAI9"/>
<feature type="transmembrane region" description="Helical" evidence="7">
    <location>
        <begin position="137"/>
        <end position="160"/>
    </location>
</feature>
<dbReference type="PANTHER" id="PTHR24221:SF654">
    <property type="entry name" value="ATP-BINDING CASSETTE SUB-FAMILY B MEMBER 6"/>
    <property type="match status" value="1"/>
</dbReference>
<dbReference type="PROSITE" id="PS50929">
    <property type="entry name" value="ABC_TM1F"/>
    <property type="match status" value="1"/>
</dbReference>
<feature type="transmembrane region" description="Helical" evidence="7">
    <location>
        <begin position="283"/>
        <end position="305"/>
    </location>
</feature>
<evidence type="ECO:0000313" key="11">
    <source>
        <dbReference type="Proteomes" id="UP000030564"/>
    </source>
</evidence>
<dbReference type="PROSITE" id="PS50893">
    <property type="entry name" value="ABC_TRANSPORTER_2"/>
    <property type="match status" value="1"/>
</dbReference>
<dbReference type="SUPFAM" id="SSF52540">
    <property type="entry name" value="P-loop containing nucleoside triphosphate hydrolases"/>
    <property type="match status" value="1"/>
</dbReference>
<dbReference type="InterPro" id="IPR011527">
    <property type="entry name" value="ABC1_TM_dom"/>
</dbReference>
<evidence type="ECO:0000256" key="7">
    <source>
        <dbReference type="SAM" id="Phobius"/>
    </source>
</evidence>
<dbReference type="InterPro" id="IPR017871">
    <property type="entry name" value="ABC_transporter-like_CS"/>
</dbReference>
<comment type="subcellular location">
    <subcellularLocation>
        <location evidence="1">Cell membrane</location>
        <topology evidence="1">Multi-pass membrane protein</topology>
    </subcellularLocation>
</comment>
<dbReference type="GO" id="GO:0016887">
    <property type="term" value="F:ATP hydrolysis activity"/>
    <property type="evidence" value="ECO:0007669"/>
    <property type="project" value="InterPro"/>
</dbReference>
<dbReference type="InterPro" id="IPR027417">
    <property type="entry name" value="P-loop_NTPase"/>
</dbReference>
<dbReference type="PROSITE" id="PS00211">
    <property type="entry name" value="ABC_TRANSPORTER_1"/>
    <property type="match status" value="1"/>
</dbReference>
<dbReference type="InterPro" id="IPR036640">
    <property type="entry name" value="ABC1_TM_sf"/>
</dbReference>
<gene>
    <name evidence="10" type="ORF">NZ35_19585</name>
</gene>
<comment type="caution">
    <text evidence="10">The sequence shown here is derived from an EMBL/GenBank/DDBJ whole genome shotgun (WGS) entry which is preliminary data.</text>
</comment>
<dbReference type="GO" id="GO:0005524">
    <property type="term" value="F:ATP binding"/>
    <property type="evidence" value="ECO:0007669"/>
    <property type="project" value="UniProtKB-KW"/>
</dbReference>
<dbReference type="GO" id="GO:0005886">
    <property type="term" value="C:plasma membrane"/>
    <property type="evidence" value="ECO:0007669"/>
    <property type="project" value="UniProtKB-SubCell"/>
</dbReference>
<evidence type="ECO:0000256" key="1">
    <source>
        <dbReference type="ARBA" id="ARBA00004651"/>
    </source>
</evidence>
<feature type="domain" description="ABC transporter" evidence="8">
    <location>
        <begin position="340"/>
        <end position="551"/>
    </location>
</feature>
<dbReference type="PANTHER" id="PTHR24221">
    <property type="entry name" value="ATP-BINDING CASSETTE SUB-FAMILY B"/>
    <property type="match status" value="1"/>
</dbReference>
<feature type="transmembrane region" description="Helical" evidence="7">
    <location>
        <begin position="252"/>
        <end position="271"/>
    </location>
</feature>
<evidence type="ECO:0000256" key="4">
    <source>
        <dbReference type="ARBA" id="ARBA00022840"/>
    </source>
</evidence>
<keyword evidence="6 7" id="KW-0472">Membrane</keyword>
<keyword evidence="2 7" id="KW-0812">Transmembrane</keyword>
<feature type="transmembrane region" description="Helical" evidence="7">
    <location>
        <begin position="21"/>
        <end position="42"/>
    </location>
</feature>
<dbReference type="Pfam" id="PF00664">
    <property type="entry name" value="ABC_membrane"/>
    <property type="match status" value="1"/>
</dbReference>
<evidence type="ECO:0000256" key="3">
    <source>
        <dbReference type="ARBA" id="ARBA00022741"/>
    </source>
</evidence>
<dbReference type="InterPro" id="IPR003439">
    <property type="entry name" value="ABC_transporter-like_ATP-bd"/>
</dbReference>
<evidence type="ECO:0000313" key="10">
    <source>
        <dbReference type="EMBL" id="KHA71559.1"/>
    </source>
</evidence>
<evidence type="ECO:0000256" key="2">
    <source>
        <dbReference type="ARBA" id="ARBA00022692"/>
    </source>
</evidence>
<dbReference type="SMART" id="SM00382">
    <property type="entry name" value="AAA"/>
    <property type="match status" value="1"/>
</dbReference>
<keyword evidence="4" id="KW-0067">ATP-binding</keyword>
<dbReference type="Gene3D" id="3.40.50.300">
    <property type="entry name" value="P-loop containing nucleotide triphosphate hydrolases"/>
    <property type="match status" value="1"/>
</dbReference>
<dbReference type="PATRIC" id="fig|587753.9.peg.2547"/>
<feature type="transmembrane region" description="Helical" evidence="7">
    <location>
        <begin position="166"/>
        <end position="186"/>
    </location>
</feature>
<dbReference type="Gene3D" id="1.20.1560.10">
    <property type="entry name" value="ABC transporter type 1, transmembrane domain"/>
    <property type="match status" value="1"/>
</dbReference>
<dbReference type="Pfam" id="PF00005">
    <property type="entry name" value="ABC_tran"/>
    <property type="match status" value="1"/>
</dbReference>
<evidence type="ECO:0000259" key="9">
    <source>
        <dbReference type="PROSITE" id="PS50929"/>
    </source>
</evidence>
<dbReference type="InterPro" id="IPR003593">
    <property type="entry name" value="AAA+_ATPase"/>
</dbReference>
<name>A0A0A6DAI9_9PSED</name>
<dbReference type="InterPro" id="IPR039421">
    <property type="entry name" value="Type_1_exporter"/>
</dbReference>
<evidence type="ECO:0000259" key="8">
    <source>
        <dbReference type="PROSITE" id="PS50893"/>
    </source>
</evidence>
<dbReference type="GO" id="GO:0140359">
    <property type="term" value="F:ABC-type transporter activity"/>
    <property type="evidence" value="ECO:0007669"/>
    <property type="project" value="InterPro"/>
</dbReference>
<dbReference type="OrthoDB" id="8952216at2"/>
<protein>
    <recommendedName>
        <fullName evidence="12">ABC transporter ATP-binding protein</fullName>
    </recommendedName>
</protein>
<feature type="transmembrane region" description="Helical" evidence="7">
    <location>
        <begin position="62"/>
        <end position="80"/>
    </location>
</feature>
<dbReference type="EMBL" id="JSFK01000021">
    <property type="protein sequence ID" value="KHA71559.1"/>
    <property type="molecule type" value="Genomic_DNA"/>
</dbReference>
<keyword evidence="3" id="KW-0547">Nucleotide-binding</keyword>
<organism evidence="10 11">
    <name type="scientific">Pseudomonas chlororaphis</name>
    <dbReference type="NCBI Taxonomy" id="587753"/>
    <lineage>
        <taxon>Bacteria</taxon>
        <taxon>Pseudomonadati</taxon>
        <taxon>Pseudomonadota</taxon>
        <taxon>Gammaproteobacteria</taxon>
        <taxon>Pseudomonadales</taxon>
        <taxon>Pseudomonadaceae</taxon>
        <taxon>Pseudomonas</taxon>
    </lineage>
</organism>
<dbReference type="SUPFAM" id="SSF90123">
    <property type="entry name" value="ABC transporter transmembrane region"/>
    <property type="match status" value="1"/>
</dbReference>
<feature type="domain" description="ABC transmembrane type-1" evidence="9">
    <location>
        <begin position="33"/>
        <end position="309"/>
    </location>
</feature>